<evidence type="ECO:0000256" key="1">
    <source>
        <dbReference type="ARBA" id="ARBA00010562"/>
    </source>
</evidence>
<dbReference type="RefSeq" id="WP_154545091.1">
    <property type="nucleotide sequence ID" value="NZ_JAQYQY010000007.1"/>
</dbReference>
<reference evidence="3 4" key="1">
    <citation type="submission" date="2019-08" db="EMBL/GenBank/DDBJ databases">
        <title>In-depth cultivation of the pig gut microbiome towards novel bacterial diversity and tailored functional studies.</title>
        <authorList>
            <person name="Wylensek D."/>
            <person name="Hitch T.C.A."/>
            <person name="Clavel T."/>
        </authorList>
    </citation>
    <scope>NUCLEOTIDE SEQUENCE [LARGE SCALE GENOMIC DNA]</scope>
    <source>
        <strain evidence="3 4">RF-GAM-744-WT-7</strain>
    </source>
</reference>
<name>A0A7K0K4H7_9ACTO</name>
<dbReference type="Pfam" id="PF04221">
    <property type="entry name" value="RelB"/>
    <property type="match status" value="1"/>
</dbReference>
<dbReference type="PANTHER" id="PTHR38781:SF1">
    <property type="entry name" value="ANTITOXIN DINJ-RELATED"/>
    <property type="match status" value="1"/>
</dbReference>
<comment type="caution">
    <text evidence="3">The sequence shown here is derived from an EMBL/GenBank/DDBJ whole genome shotgun (WGS) entry which is preliminary data.</text>
</comment>
<evidence type="ECO:0000256" key="2">
    <source>
        <dbReference type="ARBA" id="ARBA00022649"/>
    </source>
</evidence>
<dbReference type="GO" id="GO:0006355">
    <property type="term" value="P:regulation of DNA-templated transcription"/>
    <property type="evidence" value="ECO:0007669"/>
    <property type="project" value="InterPro"/>
</dbReference>
<keyword evidence="4" id="KW-1185">Reference proteome</keyword>
<sequence length="101" mass="11391">MAKTATVSARIDPTIKRQAEFILSQLGMPSATAIDMFYRQIIAQRGLPFDAKLTFPAPNDISQMTKEELDRELEHSWAQMLGGETVPFEEASEMLRKEFGL</sequence>
<accession>A0A7K0K4H7</accession>
<dbReference type="PANTHER" id="PTHR38781">
    <property type="entry name" value="ANTITOXIN DINJ-RELATED"/>
    <property type="match status" value="1"/>
</dbReference>
<gene>
    <name evidence="3" type="ORF">FYJ63_06755</name>
</gene>
<dbReference type="InterPro" id="IPR007337">
    <property type="entry name" value="RelB/DinJ"/>
</dbReference>
<dbReference type="Gene3D" id="1.10.1220.10">
    <property type="entry name" value="Met repressor-like"/>
    <property type="match status" value="1"/>
</dbReference>
<dbReference type="EMBL" id="VUMY01000011">
    <property type="protein sequence ID" value="MST49935.1"/>
    <property type="molecule type" value="Genomic_DNA"/>
</dbReference>
<comment type="similarity">
    <text evidence="1">Belongs to the RelB/DinJ antitoxin family.</text>
</comment>
<protein>
    <submittedName>
        <fullName evidence="3">Type II toxin-antitoxin system RelB/DinJ family antitoxin</fullName>
    </submittedName>
</protein>
<evidence type="ECO:0000313" key="3">
    <source>
        <dbReference type="EMBL" id="MST49935.1"/>
    </source>
</evidence>
<dbReference type="InterPro" id="IPR013321">
    <property type="entry name" value="Arc_rbn_hlx_hlx"/>
</dbReference>
<proteinExistence type="inferred from homology"/>
<dbReference type="AlphaFoldDB" id="A0A7K0K4H7"/>
<dbReference type="NCBIfam" id="TIGR02384">
    <property type="entry name" value="RelB_DinJ"/>
    <property type="match status" value="1"/>
</dbReference>
<dbReference type="Proteomes" id="UP000442535">
    <property type="component" value="Unassembled WGS sequence"/>
</dbReference>
<dbReference type="GO" id="GO:0006351">
    <property type="term" value="P:DNA-templated transcription"/>
    <property type="evidence" value="ECO:0007669"/>
    <property type="project" value="TreeGrafter"/>
</dbReference>
<organism evidence="3 4">
    <name type="scientific">Mobiluncus porci</name>
    <dbReference type="NCBI Taxonomy" id="2652278"/>
    <lineage>
        <taxon>Bacteria</taxon>
        <taxon>Bacillati</taxon>
        <taxon>Actinomycetota</taxon>
        <taxon>Actinomycetes</taxon>
        <taxon>Actinomycetales</taxon>
        <taxon>Actinomycetaceae</taxon>
        <taxon>Mobiluncus</taxon>
    </lineage>
</organism>
<keyword evidence="2" id="KW-1277">Toxin-antitoxin system</keyword>
<evidence type="ECO:0000313" key="4">
    <source>
        <dbReference type="Proteomes" id="UP000442535"/>
    </source>
</evidence>